<comment type="subcellular location">
    <subcellularLocation>
        <location evidence="1">Cell outer membrane</location>
    </subcellularLocation>
</comment>
<dbReference type="NCBIfam" id="TIGR04056">
    <property type="entry name" value="OMP_RagA_SusC"/>
    <property type="match status" value="1"/>
</dbReference>
<reference evidence="4" key="1">
    <citation type="submission" date="2019-08" db="EMBL/GenBank/DDBJ databases">
        <authorList>
            <person name="Kucharzyk K."/>
            <person name="Murdoch R.W."/>
            <person name="Higgins S."/>
            <person name="Loffler F."/>
        </authorList>
    </citation>
    <scope>NUCLEOTIDE SEQUENCE</scope>
</reference>
<keyword evidence="3" id="KW-0998">Cell outer membrane</keyword>
<organism evidence="4">
    <name type="scientific">bioreactor metagenome</name>
    <dbReference type="NCBI Taxonomy" id="1076179"/>
    <lineage>
        <taxon>unclassified sequences</taxon>
        <taxon>metagenomes</taxon>
        <taxon>ecological metagenomes</taxon>
    </lineage>
</organism>
<evidence type="ECO:0000256" key="2">
    <source>
        <dbReference type="ARBA" id="ARBA00023136"/>
    </source>
</evidence>
<protein>
    <submittedName>
        <fullName evidence="4">TonB-dependent receptor SusC</fullName>
    </submittedName>
</protein>
<comment type="caution">
    <text evidence="4">The sequence shown here is derived from an EMBL/GenBank/DDBJ whole genome shotgun (WGS) entry which is preliminary data.</text>
</comment>
<dbReference type="SUPFAM" id="SSF56935">
    <property type="entry name" value="Porins"/>
    <property type="match status" value="1"/>
</dbReference>
<sequence>MITTKKGKKGKTMFRLSARNGVSIINQNTRYKVLDSKQYLTLAREAYINAGKDPELFPFQDNDMNKYSQTNTDWSDVFYTIGNTQEANIAIMGGAEKSRFYISGSYFQNKSTVDGNVQQRYSIRSNNDIDITDRLTASFKVGVSYNTNKIFNPGTDYYSLLPIFSPYNEDGTFRLFNKIVDGRDENGNIKYKTLKFFNAVAEREQNDNKQKSLMTNVNASLEYNIAEGLKFTTQFGIDYQSSFEDTYSARTNWSGMTSDGKPEGYASKSHANIFNWTNINRLNYSRSIGKHNIGALVGSEMRSKEYHTLSSNGSGFVNDHIREVSYAVSRSGSSSASIGREMSFFGQASYNYDQKCYLSVIFRKDGNSTFGKDVRWVNFGSIGASWNIHNEKFFKSKIINLLKLKASFGTNGNSRIGSEQSLGLYSYKESDNYAGESGSSMSVGPNPRLSWETTYMLNVGLRAEILNRVDIEIEAYNNKTVDLLSDIDVSRTTGDTRVYRNIGSIQNRGIELTISSKNIISDEFSWQTDFNMSHNSNKLLELYNGIEKVMETKILREGQDMNTYYLIRWAGVDPRDGAPLWYDADGGLTRVYSIDNRVPGKSSTPDLFGGITNIFMYKNWTLRILANYTIGGYGFSSFGRGVMSDGLNIMDDNQSVNQLDRWQDPGDLAMSPKLIWGVSTKSNMNSTRFLHSKTNIRLQNVALSYTLKNKWLERNGIKSCQFSLIGDNLGVWTPYDKTNRSSYKQSMSGYPMESTITLSIDMSF</sequence>
<keyword evidence="4" id="KW-0675">Receptor</keyword>
<evidence type="ECO:0000313" key="4">
    <source>
        <dbReference type="EMBL" id="MPM34461.1"/>
    </source>
</evidence>
<dbReference type="AlphaFoldDB" id="A0A644Z379"/>
<dbReference type="EMBL" id="VSSQ01006980">
    <property type="protein sequence ID" value="MPM34461.1"/>
    <property type="molecule type" value="Genomic_DNA"/>
</dbReference>
<keyword evidence="2" id="KW-0472">Membrane</keyword>
<gene>
    <name evidence="4" type="primary">susC_114</name>
    <name evidence="4" type="ORF">SDC9_81044</name>
</gene>
<name>A0A644Z379_9ZZZZ</name>
<proteinExistence type="predicted"/>
<evidence type="ECO:0000256" key="3">
    <source>
        <dbReference type="ARBA" id="ARBA00023237"/>
    </source>
</evidence>
<dbReference type="InterPro" id="IPR036942">
    <property type="entry name" value="Beta-barrel_TonB_sf"/>
</dbReference>
<accession>A0A644Z379</accession>
<dbReference type="GO" id="GO:0009279">
    <property type="term" value="C:cell outer membrane"/>
    <property type="evidence" value="ECO:0007669"/>
    <property type="project" value="UniProtKB-SubCell"/>
</dbReference>
<dbReference type="InterPro" id="IPR023996">
    <property type="entry name" value="TonB-dep_OMP_SusC/RagA"/>
</dbReference>
<dbReference type="Gene3D" id="2.40.170.20">
    <property type="entry name" value="TonB-dependent receptor, beta-barrel domain"/>
    <property type="match status" value="1"/>
</dbReference>
<evidence type="ECO:0000256" key="1">
    <source>
        <dbReference type="ARBA" id="ARBA00004442"/>
    </source>
</evidence>